<dbReference type="Pfam" id="PF02036">
    <property type="entry name" value="SCP2"/>
    <property type="match status" value="1"/>
</dbReference>
<accession>A0ABY4WR66</accession>
<dbReference type="Proteomes" id="UP001056500">
    <property type="component" value="Chromosome"/>
</dbReference>
<evidence type="ECO:0000313" key="3">
    <source>
        <dbReference type="Proteomes" id="UP001056500"/>
    </source>
</evidence>
<dbReference type="InterPro" id="IPR036527">
    <property type="entry name" value="SCP2_sterol-bd_dom_sf"/>
</dbReference>
<sequence>MSVKETIDRLAEKMNANPEYLGGLQAVFHFHLKESGLFQIAFSGNAVSVCEGGPDQAACSLELSDANFVKLVNGELNPTTAFMMGKLKIKGDLGLSLKLQSILQKYQ</sequence>
<dbReference type="RefSeq" id="WP_251875009.1">
    <property type="nucleotide sequence ID" value="NZ_CP098755.1"/>
</dbReference>
<proteinExistence type="predicted"/>
<dbReference type="Gene3D" id="3.30.1050.10">
    <property type="entry name" value="SCP2 sterol-binding domain"/>
    <property type="match status" value="1"/>
</dbReference>
<dbReference type="PANTHER" id="PTHR10094:SF25">
    <property type="entry name" value="SCP2 STEROL-BINDING DOMAIN-CONTAINING PROTEIN 1"/>
    <property type="match status" value="1"/>
</dbReference>
<organism evidence="2 3">
    <name type="scientific">Brevibacillus ruminantium</name>
    <dbReference type="NCBI Taxonomy" id="2950604"/>
    <lineage>
        <taxon>Bacteria</taxon>
        <taxon>Bacillati</taxon>
        <taxon>Bacillota</taxon>
        <taxon>Bacilli</taxon>
        <taxon>Bacillales</taxon>
        <taxon>Paenibacillaceae</taxon>
        <taxon>Brevibacillus</taxon>
    </lineage>
</organism>
<feature type="domain" description="SCP2" evidence="1">
    <location>
        <begin position="8"/>
        <end position="104"/>
    </location>
</feature>
<name>A0ABY4WR66_9BACL</name>
<evidence type="ECO:0000259" key="1">
    <source>
        <dbReference type="Pfam" id="PF02036"/>
    </source>
</evidence>
<dbReference type="EMBL" id="CP098755">
    <property type="protein sequence ID" value="USG67909.1"/>
    <property type="molecule type" value="Genomic_DNA"/>
</dbReference>
<keyword evidence="3" id="KW-1185">Reference proteome</keyword>
<dbReference type="SUPFAM" id="SSF55718">
    <property type="entry name" value="SCP-like"/>
    <property type="match status" value="1"/>
</dbReference>
<dbReference type="PANTHER" id="PTHR10094">
    <property type="entry name" value="STEROL CARRIER PROTEIN 2 SCP-2 FAMILY PROTEIN"/>
    <property type="match status" value="1"/>
</dbReference>
<reference evidence="2" key="1">
    <citation type="submission" date="2022-06" db="EMBL/GenBank/DDBJ databases">
        <title>Genome sequencing of Brevibacillus sp. BB3-R1.</title>
        <authorList>
            <person name="Heo J."/>
            <person name="Lee D."/>
            <person name="Won M."/>
            <person name="Han B.-H."/>
            <person name="Hong S.-B."/>
            <person name="Kwon S.-W."/>
        </authorList>
    </citation>
    <scope>NUCLEOTIDE SEQUENCE</scope>
    <source>
        <strain evidence="2">BB3-R1</strain>
    </source>
</reference>
<protein>
    <submittedName>
        <fullName evidence="2">SCP2 sterol-binding domain-containing protein</fullName>
    </submittedName>
</protein>
<evidence type="ECO:0000313" key="2">
    <source>
        <dbReference type="EMBL" id="USG67909.1"/>
    </source>
</evidence>
<gene>
    <name evidence="2" type="ORF">NDK47_11795</name>
</gene>
<dbReference type="InterPro" id="IPR003033">
    <property type="entry name" value="SCP2_sterol-bd_dom"/>
</dbReference>